<comment type="caution">
    <text evidence="1">The sequence shown here is derived from an EMBL/GenBank/DDBJ whole genome shotgun (WGS) entry which is preliminary data.</text>
</comment>
<organism evidence="1 2">
    <name type="scientific">Sphingomonas mucosissima</name>
    <dbReference type="NCBI Taxonomy" id="370959"/>
    <lineage>
        <taxon>Bacteria</taxon>
        <taxon>Pseudomonadati</taxon>
        <taxon>Pseudomonadota</taxon>
        <taxon>Alphaproteobacteria</taxon>
        <taxon>Sphingomonadales</taxon>
        <taxon>Sphingomonadaceae</taxon>
        <taxon>Sphingomonas</taxon>
    </lineage>
</organism>
<sequence length="79" mass="8744">MVRSLTHFVPSAVEEMIGGASLAGHSLTFFGANEVVPAPRHPALSYMPVLCQRPAMMPISPMLRQVRQRLNFLNIREVA</sequence>
<evidence type="ECO:0000313" key="2">
    <source>
        <dbReference type="Proteomes" id="UP000197783"/>
    </source>
</evidence>
<name>A0A245ZT07_9SPHN</name>
<keyword evidence="2" id="KW-1185">Reference proteome</keyword>
<gene>
    <name evidence="1" type="ORF">SPMU_12260</name>
</gene>
<reference evidence="1 2" key="1">
    <citation type="submission" date="2017-03" db="EMBL/GenBank/DDBJ databases">
        <title>Genome sequence of Sphingomonas mucosissima DSM 17494.</title>
        <authorList>
            <person name="Poehlein A."/>
            <person name="Wuebbeler J.H."/>
            <person name="Steinbuechel A."/>
            <person name="Daniel R."/>
        </authorList>
    </citation>
    <scope>NUCLEOTIDE SEQUENCE [LARGE SCALE GENOMIC DNA]</scope>
    <source>
        <strain evidence="1 2">DSM 17494</strain>
    </source>
</reference>
<proteinExistence type="predicted"/>
<evidence type="ECO:0000313" key="1">
    <source>
        <dbReference type="EMBL" id="OWK32884.1"/>
    </source>
</evidence>
<dbReference type="Proteomes" id="UP000197783">
    <property type="component" value="Unassembled WGS sequence"/>
</dbReference>
<accession>A0A245ZT07</accession>
<dbReference type="EMBL" id="NBBJ01000001">
    <property type="protein sequence ID" value="OWK32884.1"/>
    <property type="molecule type" value="Genomic_DNA"/>
</dbReference>
<dbReference type="AlphaFoldDB" id="A0A245ZT07"/>
<protein>
    <submittedName>
        <fullName evidence="1">Uncharacterized protein</fullName>
    </submittedName>
</protein>